<keyword evidence="5" id="KW-1185">Reference proteome</keyword>
<protein>
    <submittedName>
        <fullName evidence="4">Inositol monophosphatase family protein</fullName>
    </submittedName>
</protein>
<dbReference type="InterPro" id="IPR020583">
    <property type="entry name" value="Inositol_monoP_metal-BS"/>
</dbReference>
<dbReference type="PROSITE" id="PS00629">
    <property type="entry name" value="IMP_1"/>
    <property type="match status" value="1"/>
</dbReference>
<dbReference type="PANTHER" id="PTHR20854:SF4">
    <property type="entry name" value="INOSITOL-1-MONOPHOSPHATASE-RELATED"/>
    <property type="match status" value="1"/>
</dbReference>
<proteinExistence type="predicted"/>
<dbReference type="Proteomes" id="UP001595699">
    <property type="component" value="Unassembled WGS sequence"/>
</dbReference>
<evidence type="ECO:0000313" key="4">
    <source>
        <dbReference type="EMBL" id="MFC3763672.1"/>
    </source>
</evidence>
<evidence type="ECO:0000313" key="5">
    <source>
        <dbReference type="Proteomes" id="UP001595699"/>
    </source>
</evidence>
<reference evidence="5" key="1">
    <citation type="journal article" date="2019" name="Int. J. Syst. Evol. Microbiol.">
        <title>The Global Catalogue of Microorganisms (GCM) 10K type strain sequencing project: providing services to taxonomists for standard genome sequencing and annotation.</title>
        <authorList>
            <consortium name="The Broad Institute Genomics Platform"/>
            <consortium name="The Broad Institute Genome Sequencing Center for Infectious Disease"/>
            <person name="Wu L."/>
            <person name="Ma J."/>
        </authorList>
    </citation>
    <scope>NUCLEOTIDE SEQUENCE [LARGE SCALE GENOMIC DNA]</scope>
    <source>
        <strain evidence="5">CGMCC 4.7241</strain>
    </source>
</reference>
<accession>A0ABV7YFF4</accession>
<sequence>MTDDAYDLVQELGAWAVDYLADRRPTSVRTKRDPADLVTETDEAVERHVRAEISKRFPSHRIVGEEYGTTGADDAPTWYLDPVDGTTNFVNGVPWFSFSLSLADAPTGPDCVVAGVVADPSRGEVFTAQRGRGAFVNGTPVKVSAATTLTGGVVLTEWSASKPWPGMSAFVEQLSSRHCTMRIMGSSALTLASIAADRGTAAVKGSFHPIDDLAGAFIASEAGAITLDEAGTRTLLPERGGLLVAAPGVAQDAWHAWTDGLGGSS</sequence>
<comment type="caution">
    <text evidence="4">The sequence shown here is derived from an EMBL/GenBank/DDBJ whole genome shotgun (WGS) entry which is preliminary data.</text>
</comment>
<dbReference type="Gene3D" id="3.40.190.80">
    <property type="match status" value="1"/>
</dbReference>
<dbReference type="PANTHER" id="PTHR20854">
    <property type="entry name" value="INOSITOL MONOPHOSPHATASE"/>
    <property type="match status" value="1"/>
</dbReference>
<keyword evidence="2" id="KW-0378">Hydrolase</keyword>
<evidence type="ECO:0000256" key="3">
    <source>
        <dbReference type="ARBA" id="ARBA00022842"/>
    </source>
</evidence>
<gene>
    <name evidence="4" type="ORF">ACFOUW_22735</name>
</gene>
<dbReference type="Pfam" id="PF00459">
    <property type="entry name" value="Inositol_P"/>
    <property type="match status" value="1"/>
</dbReference>
<organism evidence="4 5">
    <name type="scientific">Tenggerimyces flavus</name>
    <dbReference type="NCBI Taxonomy" id="1708749"/>
    <lineage>
        <taxon>Bacteria</taxon>
        <taxon>Bacillati</taxon>
        <taxon>Actinomycetota</taxon>
        <taxon>Actinomycetes</taxon>
        <taxon>Propionibacteriales</taxon>
        <taxon>Nocardioidaceae</taxon>
        <taxon>Tenggerimyces</taxon>
    </lineage>
</organism>
<evidence type="ECO:0000256" key="1">
    <source>
        <dbReference type="ARBA" id="ARBA00022723"/>
    </source>
</evidence>
<dbReference type="RefSeq" id="WP_205118547.1">
    <property type="nucleotide sequence ID" value="NZ_JAFBCM010000001.1"/>
</dbReference>
<evidence type="ECO:0000256" key="2">
    <source>
        <dbReference type="ARBA" id="ARBA00022801"/>
    </source>
</evidence>
<keyword evidence="3" id="KW-0460">Magnesium</keyword>
<dbReference type="Gene3D" id="3.30.540.10">
    <property type="entry name" value="Fructose-1,6-Bisphosphatase, subunit A, domain 1"/>
    <property type="match status" value="1"/>
</dbReference>
<dbReference type="EMBL" id="JBHRZH010000020">
    <property type="protein sequence ID" value="MFC3763672.1"/>
    <property type="molecule type" value="Genomic_DNA"/>
</dbReference>
<dbReference type="SUPFAM" id="SSF56655">
    <property type="entry name" value="Carbohydrate phosphatase"/>
    <property type="match status" value="1"/>
</dbReference>
<name>A0ABV7YFF4_9ACTN</name>
<keyword evidence="1" id="KW-0479">Metal-binding</keyword>
<dbReference type="PRINTS" id="PR00377">
    <property type="entry name" value="IMPHPHTASES"/>
</dbReference>
<dbReference type="InterPro" id="IPR000760">
    <property type="entry name" value="Inositol_monophosphatase-like"/>
</dbReference>